<keyword evidence="2" id="KW-0812">Transmembrane</keyword>
<feature type="region of interest" description="Disordered" evidence="1">
    <location>
        <begin position="95"/>
        <end position="116"/>
    </location>
</feature>
<dbReference type="PANTHER" id="PTHR19353">
    <property type="entry name" value="FATTY ACID DESATURASE 2"/>
    <property type="match status" value="1"/>
</dbReference>
<dbReference type="SUPFAM" id="SSF55856">
    <property type="entry name" value="Cytochrome b5-like heme/steroid binding domain"/>
    <property type="match status" value="1"/>
</dbReference>
<keyword evidence="2" id="KW-1133">Transmembrane helix</keyword>
<dbReference type="GO" id="GO:0016717">
    <property type="term" value="F:oxidoreductase activity, acting on paired donors, with oxidation of a pair of donors resulting in the reduction of molecular oxygen to two molecules of water"/>
    <property type="evidence" value="ECO:0007669"/>
    <property type="project" value="UniProtKB-ARBA"/>
</dbReference>
<dbReference type="Gene3D" id="3.10.120.10">
    <property type="entry name" value="Cytochrome b5-like heme/steroid binding domain"/>
    <property type="match status" value="1"/>
</dbReference>
<feature type="compositionally biased region" description="Low complexity" evidence="1">
    <location>
        <begin position="496"/>
        <end position="511"/>
    </location>
</feature>
<sequence length="562" mass="62448">MSETITPSSDRSSPYTGTVLPQGRPFWIVDGRAYDFTEWMSLHPGGAMWFRQTEGRDISALLHTYHRDPERARRFLAKYEIAELAGKTVRPKVIVPPRVSEGGAPRPPDGPPPISEHDVLPKLGIPPFLLAPDFDARTDLPKLDYRDPGSLLAQIRTKLNARFSKRDLKRYDRAFDAVTWIIGAAHVAALALLIAGFLPAWAFVVIMVVTRTSLAGSGHYHLHRKWKDQRRYTMPLGKALFDINYVGTSLIGSDGHVLLHHPYLGSGADVKKTFFDSMLQLHPALRIPGYTLHKFGICLTGLPFRAREIAKFERPRRNRPEAASATPDAIRTDFWLIRAWIVVEFIACLVTGHILAWVVQFVITLWFNTFLVVASHDFEETTTEQELAAIPEPLREDWAAQQICLSYDLTVVGNRWVDLFLSAGLSPHRVHHVLPWQGSGFANLASEKTVREACAEAGIPWERPRSLIFNRFPAVMKHYLLCPAKPAPPPPHRSPRPASAPAAPGSHAGAAARDDRGPGAHPLPILSGRLAGGRRLITCRAAPPPGWACVQQRGGPVRRGYA</sequence>
<dbReference type="Pfam" id="PF00487">
    <property type="entry name" value="FA_desaturase"/>
    <property type="match status" value="1"/>
</dbReference>
<dbReference type="InterPro" id="IPR005804">
    <property type="entry name" value="FA_desaturase_dom"/>
</dbReference>
<dbReference type="Proteomes" id="UP000482800">
    <property type="component" value="Unassembled WGS sequence"/>
</dbReference>
<evidence type="ECO:0000313" key="5">
    <source>
        <dbReference type="Proteomes" id="UP000482800"/>
    </source>
</evidence>
<dbReference type="InterPro" id="IPR001199">
    <property type="entry name" value="Cyt_B5-like_heme/steroid-bd"/>
</dbReference>
<dbReference type="InterPro" id="IPR012171">
    <property type="entry name" value="Fatty_acid_desaturase"/>
</dbReference>
<protein>
    <submittedName>
        <fullName evidence="4">Membrane protein</fullName>
    </submittedName>
</protein>
<keyword evidence="2" id="KW-0472">Membrane</keyword>
<feature type="transmembrane region" description="Helical" evidence="2">
    <location>
        <begin position="174"/>
        <end position="194"/>
    </location>
</feature>
<keyword evidence="5" id="KW-1185">Reference proteome</keyword>
<feature type="domain" description="Cytochrome b5 heme-binding" evidence="3">
    <location>
        <begin position="1"/>
        <end position="85"/>
    </location>
</feature>
<dbReference type="RefSeq" id="WP_173054597.1">
    <property type="nucleotide sequence ID" value="NZ_BLPF01000001.1"/>
</dbReference>
<reference evidence="4 5" key="2">
    <citation type="submission" date="2020-03" db="EMBL/GenBank/DDBJ databases">
        <authorList>
            <person name="Ichikawa N."/>
            <person name="Kimura A."/>
            <person name="Kitahashi Y."/>
            <person name="Uohara A."/>
        </authorList>
    </citation>
    <scope>NUCLEOTIDE SEQUENCE [LARGE SCALE GENOMIC DNA]</scope>
    <source>
        <strain evidence="4 5">NBRC 108639</strain>
    </source>
</reference>
<reference evidence="4 5" key="1">
    <citation type="submission" date="2020-03" db="EMBL/GenBank/DDBJ databases">
        <title>Whole genome shotgun sequence of Phytohabitans houttuyneae NBRC 108639.</title>
        <authorList>
            <person name="Komaki H."/>
            <person name="Tamura T."/>
        </authorList>
    </citation>
    <scope>NUCLEOTIDE SEQUENCE [LARGE SCALE GENOMIC DNA]</scope>
    <source>
        <strain evidence="4 5">NBRC 108639</strain>
    </source>
</reference>
<feature type="compositionally biased region" description="Pro residues" evidence="1">
    <location>
        <begin position="105"/>
        <end position="114"/>
    </location>
</feature>
<evidence type="ECO:0000256" key="1">
    <source>
        <dbReference type="SAM" id="MobiDB-lite"/>
    </source>
</evidence>
<dbReference type="EMBL" id="BLPF01000001">
    <property type="protein sequence ID" value="GFJ77243.1"/>
    <property type="molecule type" value="Genomic_DNA"/>
</dbReference>
<feature type="region of interest" description="Disordered" evidence="1">
    <location>
        <begin position="486"/>
        <end position="525"/>
    </location>
</feature>
<organism evidence="4 5">
    <name type="scientific">Phytohabitans houttuyneae</name>
    <dbReference type="NCBI Taxonomy" id="1076126"/>
    <lineage>
        <taxon>Bacteria</taxon>
        <taxon>Bacillati</taxon>
        <taxon>Actinomycetota</taxon>
        <taxon>Actinomycetes</taxon>
        <taxon>Micromonosporales</taxon>
        <taxon>Micromonosporaceae</taxon>
    </lineage>
</organism>
<dbReference type="Pfam" id="PF00173">
    <property type="entry name" value="Cyt-b5"/>
    <property type="match status" value="1"/>
</dbReference>
<dbReference type="GO" id="GO:0042759">
    <property type="term" value="P:long-chain fatty acid biosynthetic process"/>
    <property type="evidence" value="ECO:0007669"/>
    <property type="project" value="UniProtKB-ARBA"/>
</dbReference>
<accession>A0A6V8JWZ8</accession>
<name>A0A6V8JWZ8_9ACTN</name>
<dbReference type="InterPro" id="IPR036400">
    <property type="entry name" value="Cyt_B5-like_heme/steroid_sf"/>
</dbReference>
<feature type="transmembrane region" description="Helical" evidence="2">
    <location>
        <begin position="200"/>
        <end position="222"/>
    </location>
</feature>
<dbReference type="SMART" id="SM01117">
    <property type="entry name" value="Cyt-b5"/>
    <property type="match status" value="1"/>
</dbReference>
<gene>
    <name evidence="4" type="ORF">Phou_014230</name>
</gene>
<dbReference type="AlphaFoldDB" id="A0A6V8JWZ8"/>
<dbReference type="GO" id="GO:0016020">
    <property type="term" value="C:membrane"/>
    <property type="evidence" value="ECO:0007669"/>
    <property type="project" value="TreeGrafter"/>
</dbReference>
<proteinExistence type="predicted"/>
<evidence type="ECO:0000256" key="2">
    <source>
        <dbReference type="SAM" id="Phobius"/>
    </source>
</evidence>
<comment type="caution">
    <text evidence="4">The sequence shown here is derived from an EMBL/GenBank/DDBJ whole genome shotgun (WGS) entry which is preliminary data.</text>
</comment>
<evidence type="ECO:0000259" key="3">
    <source>
        <dbReference type="PROSITE" id="PS50255"/>
    </source>
</evidence>
<feature type="transmembrane region" description="Helical" evidence="2">
    <location>
        <begin position="341"/>
        <end position="367"/>
    </location>
</feature>
<dbReference type="GO" id="GO:0006636">
    <property type="term" value="P:unsaturated fatty acid biosynthetic process"/>
    <property type="evidence" value="ECO:0007669"/>
    <property type="project" value="UniProtKB-ARBA"/>
</dbReference>
<evidence type="ECO:0000313" key="4">
    <source>
        <dbReference type="EMBL" id="GFJ77243.1"/>
    </source>
</evidence>
<dbReference type="PROSITE" id="PS50255">
    <property type="entry name" value="CYTOCHROME_B5_2"/>
    <property type="match status" value="1"/>
</dbReference>
<dbReference type="PANTHER" id="PTHR19353:SF19">
    <property type="entry name" value="DELTA(5) FATTY ACID DESATURASE C-RELATED"/>
    <property type="match status" value="1"/>
</dbReference>